<keyword evidence="1" id="KW-0472">Membrane</keyword>
<comment type="caution">
    <text evidence="3">The sequence shown here is derived from an EMBL/GenBank/DDBJ whole genome shotgun (WGS) entry which is preliminary data.</text>
</comment>
<keyword evidence="1" id="KW-0812">Transmembrane</keyword>
<dbReference type="Proteomes" id="UP001208567">
    <property type="component" value="Unassembled WGS sequence"/>
</dbReference>
<proteinExistence type="predicted"/>
<evidence type="ECO:0000256" key="1">
    <source>
        <dbReference type="SAM" id="Phobius"/>
    </source>
</evidence>
<keyword evidence="4" id="KW-1185">Reference proteome</keyword>
<name>A0ABQ5NAG7_9CLOT</name>
<reference evidence="3 4" key="1">
    <citation type="journal article" date="2024" name="Int. J. Syst. Evol. Microbiol.">
        <title>Clostridium omnivorum sp. nov., isolated from anoxic soil under the treatment of reductive soil disinfestation.</title>
        <authorList>
            <person name="Ueki A."/>
            <person name="Tonouchi A."/>
            <person name="Kaku N."/>
            <person name="Honma S."/>
            <person name="Ueki K."/>
        </authorList>
    </citation>
    <scope>NUCLEOTIDE SEQUENCE [LARGE SCALE GENOMIC DNA]</scope>
    <source>
        <strain evidence="3 4">E14</strain>
    </source>
</reference>
<evidence type="ECO:0000313" key="4">
    <source>
        <dbReference type="Proteomes" id="UP001208567"/>
    </source>
</evidence>
<dbReference type="Pfam" id="PF10882">
    <property type="entry name" value="bPH_5"/>
    <property type="match status" value="1"/>
</dbReference>
<feature type="transmembrane region" description="Helical" evidence="1">
    <location>
        <begin position="186"/>
        <end position="209"/>
    </location>
</feature>
<gene>
    <name evidence="3" type="ORF">bsdE14_36730</name>
</gene>
<dbReference type="InterPro" id="IPR027783">
    <property type="entry name" value="Bacterial_PH-related"/>
</dbReference>
<protein>
    <submittedName>
        <fullName evidence="3">Membrane protein</fullName>
    </submittedName>
</protein>
<sequence length="295" mass="34051">MNKFKALKGTGGYYVLASMIIYDALIVVLLMLINSYIITMLLKLLLAGCTLYHIYYILLSINLYYSMDENKFYINGAYGLRKINFLLNEIDGYSISEGTIKGLRLSGFGRSSFAYGEFLINKIGTTRMYVTANKEILYLKVRDMNYAVSPENLQQILSFLNSRGINQLEWETKRNKDLHLYKEKRYSIPFFITSLVTLVITLNPFILYLTNKLPSKMPLNFDAAFIPVEFGTGKQFAVNQAIYGFLNMAILFCMYYASFFYARYDKKSGNKFIYGALAIAIVFLIIQLRVLYTFR</sequence>
<evidence type="ECO:0000259" key="2">
    <source>
        <dbReference type="Pfam" id="PF10882"/>
    </source>
</evidence>
<organism evidence="3 4">
    <name type="scientific">Clostridium omnivorum</name>
    <dbReference type="NCBI Taxonomy" id="1604902"/>
    <lineage>
        <taxon>Bacteria</taxon>
        <taxon>Bacillati</taxon>
        <taxon>Bacillota</taxon>
        <taxon>Clostridia</taxon>
        <taxon>Eubacteriales</taxon>
        <taxon>Clostridiaceae</taxon>
        <taxon>Clostridium</taxon>
    </lineage>
</organism>
<dbReference type="EMBL" id="BRXR01000001">
    <property type="protein sequence ID" value="GLC32263.1"/>
    <property type="molecule type" value="Genomic_DNA"/>
</dbReference>
<feature type="transmembrane region" description="Helical" evidence="1">
    <location>
        <begin position="272"/>
        <end position="292"/>
    </location>
</feature>
<keyword evidence="1" id="KW-1133">Transmembrane helix</keyword>
<accession>A0ABQ5NAG7</accession>
<dbReference type="RefSeq" id="WP_264851567.1">
    <property type="nucleotide sequence ID" value="NZ_BRXR01000001.1"/>
</dbReference>
<feature type="transmembrane region" description="Helical" evidence="1">
    <location>
        <begin position="241"/>
        <end position="260"/>
    </location>
</feature>
<evidence type="ECO:0000313" key="3">
    <source>
        <dbReference type="EMBL" id="GLC32263.1"/>
    </source>
</evidence>
<feature type="domain" description="Bacterial Pleckstrin homology" evidence="2">
    <location>
        <begin position="65"/>
        <end position="163"/>
    </location>
</feature>
<feature type="transmembrane region" description="Helical" evidence="1">
    <location>
        <begin position="12"/>
        <end position="38"/>
    </location>
</feature>
<feature type="transmembrane region" description="Helical" evidence="1">
    <location>
        <begin position="44"/>
        <end position="65"/>
    </location>
</feature>